<comment type="caution">
    <text evidence="2">The sequence shown here is derived from an EMBL/GenBank/DDBJ whole genome shotgun (WGS) entry which is preliminary data.</text>
</comment>
<evidence type="ECO:0000259" key="1">
    <source>
        <dbReference type="Pfam" id="PF01882"/>
    </source>
</evidence>
<dbReference type="PANTHER" id="PTHR33608:SF7">
    <property type="entry name" value="DUF58 DOMAIN-CONTAINING PROTEIN"/>
    <property type="match status" value="1"/>
</dbReference>
<protein>
    <submittedName>
        <fullName evidence="2">DUF58 domain-containing protein</fullName>
    </submittedName>
</protein>
<sequence>MHSDYKDLLKPEVINTISGLELIARLVVDNFLSGLNHSRRVGSGMEFSQYRAYEPGDDLRLLDWKMLARSGRYYVKQAEIETNVSIKFILDSSDSMAYEENGLSKLAFSKVIAASLGFLSHRQGDALGLFALNDKSLFHLQPEVRKQHYHRFLQKLSQIQNEGKWPKNPAALEKFHDHSQREMILFITDFYEYDTEISSLINSLKSPRNEIIVIHLMGKKELEFDYSGTVILEDLETKQRIKVNASEARKNYVSQFNQHLKNLKEDFLASNIHYHLFNMEDDLNETLQFFLKNRTQIL</sequence>
<dbReference type="Proteomes" id="UP001139344">
    <property type="component" value="Unassembled WGS sequence"/>
</dbReference>
<dbReference type="Pfam" id="PF01882">
    <property type="entry name" value="DUF58"/>
    <property type="match status" value="1"/>
</dbReference>
<dbReference type="SUPFAM" id="SSF53300">
    <property type="entry name" value="vWA-like"/>
    <property type="match status" value="1"/>
</dbReference>
<evidence type="ECO:0000313" key="3">
    <source>
        <dbReference type="Proteomes" id="UP001139344"/>
    </source>
</evidence>
<accession>A0A9X1UU77</accession>
<dbReference type="PANTHER" id="PTHR33608">
    <property type="entry name" value="BLL2464 PROTEIN"/>
    <property type="match status" value="1"/>
</dbReference>
<dbReference type="InterPro" id="IPR002881">
    <property type="entry name" value="DUF58"/>
</dbReference>
<name>A0A9X1UU77_9FLAO</name>
<organism evidence="2 3">
    <name type="scientific">Christiangramia crocea</name>
    <dbReference type="NCBI Taxonomy" id="2904124"/>
    <lineage>
        <taxon>Bacteria</taxon>
        <taxon>Pseudomonadati</taxon>
        <taxon>Bacteroidota</taxon>
        <taxon>Flavobacteriia</taxon>
        <taxon>Flavobacteriales</taxon>
        <taxon>Flavobacteriaceae</taxon>
        <taxon>Christiangramia</taxon>
    </lineage>
</organism>
<proteinExistence type="predicted"/>
<reference evidence="2" key="1">
    <citation type="submission" date="2021-12" db="EMBL/GenBank/DDBJ databases">
        <title>Description of Gramella crocea sp. nov., a new bacterium isolated from activated sludge.</title>
        <authorList>
            <person name="Zhang X."/>
        </authorList>
    </citation>
    <scope>NUCLEOTIDE SEQUENCE</scope>
    <source>
        <strain evidence="2">YB25</strain>
    </source>
</reference>
<dbReference type="RefSeq" id="WP_240095612.1">
    <property type="nucleotide sequence ID" value="NZ_JAJSON010000007.1"/>
</dbReference>
<dbReference type="Gene3D" id="3.40.50.410">
    <property type="entry name" value="von Willebrand factor, type A domain"/>
    <property type="match status" value="1"/>
</dbReference>
<dbReference type="AlphaFoldDB" id="A0A9X1UU77"/>
<dbReference type="InterPro" id="IPR036465">
    <property type="entry name" value="vWFA_dom_sf"/>
</dbReference>
<gene>
    <name evidence="2" type="ORF">LU635_01880</name>
</gene>
<dbReference type="EMBL" id="JAJSON010000007">
    <property type="protein sequence ID" value="MCG9970370.1"/>
    <property type="molecule type" value="Genomic_DNA"/>
</dbReference>
<evidence type="ECO:0000313" key="2">
    <source>
        <dbReference type="EMBL" id="MCG9970370.1"/>
    </source>
</evidence>
<feature type="domain" description="DUF58" evidence="1">
    <location>
        <begin position="49"/>
        <end position="259"/>
    </location>
</feature>
<keyword evidence="3" id="KW-1185">Reference proteome</keyword>